<reference evidence="3" key="2">
    <citation type="journal article" date="2024" name="Nature">
        <title>Anoxygenic phototroph of the Chloroflexota uses a type I reaction centre.</title>
        <authorList>
            <person name="Tsuji J.M."/>
            <person name="Shaw N.A."/>
            <person name="Nagashima S."/>
            <person name="Venkiteswaran J.J."/>
            <person name="Schiff S.L."/>
            <person name="Watanabe T."/>
            <person name="Fukui M."/>
            <person name="Hanada S."/>
            <person name="Tank M."/>
            <person name="Neufeld J.D."/>
        </authorList>
    </citation>
    <scope>NUCLEOTIDE SEQUENCE</scope>
    <source>
        <strain evidence="3">L227-S17</strain>
    </source>
</reference>
<dbReference type="PANTHER" id="PTHR46066">
    <property type="entry name" value="CHITINASE DOMAIN-CONTAINING PROTEIN 1 FAMILY MEMBER"/>
    <property type="match status" value="1"/>
</dbReference>
<dbReference type="RefSeq" id="WP_341468634.1">
    <property type="nucleotide sequence ID" value="NZ_CP128399.1"/>
</dbReference>
<gene>
    <name evidence="2" type="ORF">HXX08_03190</name>
    <name evidence="3" type="ORF">OZ401_002557</name>
</gene>
<dbReference type="InterPro" id="IPR011583">
    <property type="entry name" value="Chitinase_II/V-like_cat"/>
</dbReference>
<dbReference type="GO" id="GO:0008061">
    <property type="term" value="F:chitin binding"/>
    <property type="evidence" value="ECO:0007669"/>
    <property type="project" value="InterPro"/>
</dbReference>
<dbReference type="Proteomes" id="UP001431572">
    <property type="component" value="Chromosome 1"/>
</dbReference>
<dbReference type="Proteomes" id="UP000521676">
    <property type="component" value="Unassembled WGS sequence"/>
</dbReference>
<dbReference type="EMBL" id="JACATZ010000001">
    <property type="protein sequence ID" value="NWJ44860.1"/>
    <property type="molecule type" value="Genomic_DNA"/>
</dbReference>
<evidence type="ECO:0000259" key="1">
    <source>
        <dbReference type="PROSITE" id="PS51910"/>
    </source>
</evidence>
<dbReference type="Gene3D" id="3.20.20.80">
    <property type="entry name" value="Glycosidases"/>
    <property type="match status" value="1"/>
</dbReference>
<dbReference type="Gene3D" id="3.10.50.10">
    <property type="match status" value="1"/>
</dbReference>
<evidence type="ECO:0000313" key="5">
    <source>
        <dbReference type="Proteomes" id="UP001431572"/>
    </source>
</evidence>
<reference evidence="2 4" key="1">
    <citation type="submission" date="2020-06" db="EMBL/GenBank/DDBJ databases">
        <title>Anoxygenic phototrophic Chloroflexota member uses a Type I reaction center.</title>
        <authorList>
            <person name="Tsuji J.M."/>
            <person name="Shaw N.A."/>
            <person name="Nagashima S."/>
            <person name="Venkiteswaran J."/>
            <person name="Schiff S.L."/>
            <person name="Hanada S."/>
            <person name="Tank M."/>
            <person name="Neufeld J.D."/>
        </authorList>
    </citation>
    <scope>NUCLEOTIDE SEQUENCE [LARGE SCALE GENOMIC DNA]</scope>
    <source>
        <strain evidence="2">L227-S17</strain>
    </source>
</reference>
<accession>A0A8T7LZL0</accession>
<dbReference type="Pfam" id="PF00704">
    <property type="entry name" value="Glyco_hydro_18"/>
    <property type="match status" value="1"/>
</dbReference>
<evidence type="ECO:0000313" key="2">
    <source>
        <dbReference type="EMBL" id="NWJ44860.1"/>
    </source>
</evidence>
<dbReference type="SMART" id="SM00636">
    <property type="entry name" value="Glyco_18"/>
    <property type="match status" value="1"/>
</dbReference>
<name>A0A8T7LZL0_9CHLR</name>
<feature type="domain" description="GH18" evidence="1">
    <location>
        <begin position="42"/>
        <end position="352"/>
    </location>
</feature>
<dbReference type="SUPFAM" id="SSF51445">
    <property type="entry name" value="(Trans)glycosidases"/>
    <property type="match status" value="1"/>
</dbReference>
<sequence>MTFKFKVILLALISLLLAVGFFNLIQHTTTAQAQTTTPLTAMLRWGYYVKTPVSLESVRSNIGSLNIISPVYFNLRPDGSLIGTDQAEVTNLAKSKGVRVIPTIQNSATVLDDFTKVINDPTQVKRIIDQIEGLVNTNGYDGIHIDFENLNATDRPQFTNFMGQLYARLKAKNKLTTAALVSKTRDTTTGFGGVYDYAALAPYLDLAVIMVYDYHYRGGSDGPVAPINWSSSVVAFASSQLGPGKVMLGVPFYGYDWNVSKGGFATARSFDDTQDTIRKFKGTTGYDETVQEAFADYSDNGEAHRIWFQNPRSLQAKLDLMKKNNLAGFAAWRLGQEGASFWPVVRNFTLPTNPIAAFASKPDRTYFAQTGHSLSGQFKIYWDKNGGLAQFGYPWTEEFLERNPSDGKDYVVQYFERARFEYHPDLKGTPFEVQLGLLGRQVTTGRSEEAPFKALAPFQSRADVWYIPETGHSLSYGFLQYWLKNGGLAIYGYPISEEFQEISPTDGKTYTVQYFERNRFEYHPENKGTRYEVLLGLLGNQIMKDYGWLRAET</sequence>
<dbReference type="GO" id="GO:0016787">
    <property type="term" value="F:hydrolase activity"/>
    <property type="evidence" value="ECO:0007669"/>
    <property type="project" value="UniProtKB-KW"/>
</dbReference>
<dbReference type="EMBL" id="CP128399">
    <property type="protein sequence ID" value="WJW66742.1"/>
    <property type="molecule type" value="Genomic_DNA"/>
</dbReference>
<dbReference type="InterPro" id="IPR029070">
    <property type="entry name" value="Chitinase_insertion_sf"/>
</dbReference>
<keyword evidence="5" id="KW-1185">Reference proteome</keyword>
<evidence type="ECO:0000313" key="3">
    <source>
        <dbReference type="EMBL" id="WJW66742.1"/>
    </source>
</evidence>
<organism evidence="2 4">
    <name type="scientific">Candidatus Chlorohelix allophototropha</name>
    <dbReference type="NCBI Taxonomy" id="3003348"/>
    <lineage>
        <taxon>Bacteria</taxon>
        <taxon>Bacillati</taxon>
        <taxon>Chloroflexota</taxon>
        <taxon>Chloroflexia</taxon>
        <taxon>Candidatus Chloroheliales</taxon>
        <taxon>Candidatus Chloroheliaceae</taxon>
        <taxon>Candidatus Chlorohelix</taxon>
    </lineage>
</organism>
<evidence type="ECO:0000313" key="4">
    <source>
        <dbReference type="Proteomes" id="UP000521676"/>
    </source>
</evidence>
<keyword evidence="2" id="KW-0378">Hydrolase</keyword>
<dbReference type="InterPro" id="IPR001223">
    <property type="entry name" value="Glyco_hydro18_cat"/>
</dbReference>
<dbReference type="PANTHER" id="PTHR46066:SF2">
    <property type="entry name" value="CHITINASE DOMAIN-CONTAINING PROTEIN 1"/>
    <property type="match status" value="1"/>
</dbReference>
<dbReference type="GO" id="GO:0005975">
    <property type="term" value="P:carbohydrate metabolic process"/>
    <property type="evidence" value="ECO:0007669"/>
    <property type="project" value="InterPro"/>
</dbReference>
<dbReference type="PROSITE" id="PS51910">
    <property type="entry name" value="GH18_2"/>
    <property type="match status" value="1"/>
</dbReference>
<protein>
    <submittedName>
        <fullName evidence="3">Glycosyl hydrolase family 18 protein</fullName>
    </submittedName>
    <submittedName>
        <fullName evidence="2">Peptidoglycan hydrolase</fullName>
    </submittedName>
</protein>
<dbReference type="AlphaFoldDB" id="A0A8T7LZL0"/>
<proteinExistence type="predicted"/>
<dbReference type="InterPro" id="IPR017853">
    <property type="entry name" value="GH"/>
</dbReference>